<feature type="region of interest" description="Disordered" evidence="15">
    <location>
        <begin position="78"/>
        <end position="106"/>
    </location>
</feature>
<dbReference type="InterPro" id="IPR055356">
    <property type="entry name" value="ZP-N"/>
</dbReference>
<dbReference type="FunFam" id="2.60.40.3210:FF:000001">
    <property type="entry name" value="Zona pellucida sperm-binding protein 3"/>
    <property type="match status" value="1"/>
</dbReference>
<keyword evidence="12 14" id="KW-1015">Disulfide bond</keyword>
<comment type="subcellular location">
    <subcellularLocation>
        <location evidence="1">Secreted</location>
        <location evidence="1">Extracellular space</location>
        <location evidence="1">Extracellular matrix</location>
    </subcellularLocation>
    <subcellularLocation>
        <location evidence="14">Zona pellucida</location>
    </subcellularLocation>
    <subcellularLocation>
        <location evidence="14">Cell membrane</location>
        <topology evidence="14">Single-pass type I membrane protein</topology>
    </subcellularLocation>
</comment>
<evidence type="ECO:0000256" key="11">
    <source>
        <dbReference type="ARBA" id="ARBA00023136"/>
    </source>
</evidence>
<dbReference type="FunFam" id="2.60.40.4100:FF:000002">
    <property type="entry name" value="Zona pellucida sperm-binding protein 3"/>
    <property type="match status" value="1"/>
</dbReference>
<evidence type="ECO:0000259" key="16">
    <source>
        <dbReference type="PROSITE" id="PS51034"/>
    </source>
</evidence>
<keyword evidence="4 14" id="KW-1003">Cell membrane</keyword>
<dbReference type="GO" id="GO:2000344">
    <property type="term" value="P:positive regulation of acrosome reaction"/>
    <property type="evidence" value="ECO:0007669"/>
    <property type="project" value="UniProtKB-UniRule"/>
</dbReference>
<evidence type="ECO:0000256" key="6">
    <source>
        <dbReference type="ARBA" id="ARBA00022530"/>
    </source>
</evidence>
<evidence type="ECO:0000256" key="1">
    <source>
        <dbReference type="ARBA" id="ARBA00004498"/>
    </source>
</evidence>
<evidence type="ECO:0000256" key="7">
    <source>
        <dbReference type="ARBA" id="ARBA00022685"/>
    </source>
</evidence>
<dbReference type="InterPro" id="IPR055355">
    <property type="entry name" value="ZP-C"/>
</dbReference>
<name>A0A3N0XNQ7_ANAGA</name>
<evidence type="ECO:0000256" key="2">
    <source>
        <dbReference type="ARBA" id="ARBA00006735"/>
    </source>
</evidence>
<evidence type="ECO:0000256" key="5">
    <source>
        <dbReference type="ARBA" id="ARBA00022525"/>
    </source>
</evidence>
<comment type="caution">
    <text evidence="17">The sequence shown here is derived from an EMBL/GenBank/DDBJ whole genome shotgun (WGS) entry which is preliminary data.</text>
</comment>
<dbReference type="GO" id="GO:0035805">
    <property type="term" value="C:egg coat"/>
    <property type="evidence" value="ECO:0007669"/>
    <property type="project" value="UniProtKB-SubCell"/>
</dbReference>
<comment type="function">
    <text evidence="14">Component of the zona pellucida, an extracellular matrix surrounding oocytes which mediates sperm binding, induction of the acrosome reaction and prevents post-fertilization polyspermy. The zona pellucida is composed of 3 to 4 glycoproteins, ZP1, ZP2, ZP3, and ZP4. ZP3 is essential for sperm binding and zona matrix formation.</text>
</comment>
<dbReference type="PANTHER" id="PTHR11576">
    <property type="entry name" value="ZONA PELLUCIDA SPERM-BINDING PROTEIN 3"/>
    <property type="match status" value="1"/>
</dbReference>
<evidence type="ECO:0000256" key="13">
    <source>
        <dbReference type="ARBA" id="ARBA00023180"/>
    </source>
</evidence>
<dbReference type="Pfam" id="PF00100">
    <property type="entry name" value="Zona_pellucida"/>
    <property type="match status" value="1"/>
</dbReference>
<keyword evidence="18" id="KW-1185">Reference proteome</keyword>
<evidence type="ECO:0000256" key="9">
    <source>
        <dbReference type="ARBA" id="ARBA00022729"/>
    </source>
</evidence>
<reference evidence="17 18" key="1">
    <citation type="submission" date="2018-10" db="EMBL/GenBank/DDBJ databases">
        <title>Genome assembly for a Yunnan-Guizhou Plateau 3E fish, Anabarilius grahami (Regan), and its evolutionary and genetic applications.</title>
        <authorList>
            <person name="Jiang W."/>
        </authorList>
    </citation>
    <scope>NUCLEOTIDE SEQUENCE [LARGE SCALE GENOMIC DNA]</scope>
    <source>
        <strain evidence="17">AG-KIZ</strain>
        <tissue evidence="17">Muscle</tissue>
    </source>
</reference>
<keyword evidence="9 14" id="KW-0732">Signal</keyword>
<feature type="transmembrane region" description="Helical" evidence="14">
    <location>
        <begin position="508"/>
        <end position="531"/>
    </location>
</feature>
<dbReference type="PANTHER" id="PTHR11576:SF2">
    <property type="entry name" value="ZONA PELLUCIDA SPERM-BINDING PROTEIN 3"/>
    <property type="match status" value="1"/>
</dbReference>
<evidence type="ECO:0000256" key="10">
    <source>
        <dbReference type="ARBA" id="ARBA00022989"/>
    </source>
</evidence>
<dbReference type="GO" id="GO:0032190">
    <property type="term" value="F:acrosin binding"/>
    <property type="evidence" value="ECO:0007669"/>
    <property type="project" value="TreeGrafter"/>
</dbReference>
<keyword evidence="10 14" id="KW-1133">Transmembrane helix</keyword>
<dbReference type="InterPro" id="IPR048290">
    <property type="entry name" value="ZP_chr"/>
</dbReference>
<protein>
    <recommendedName>
        <fullName evidence="3 14">Zona pellucida sperm-binding protein 3</fullName>
    </recommendedName>
</protein>
<dbReference type="GO" id="GO:0007339">
    <property type="term" value="P:binding of sperm to zona pellucida"/>
    <property type="evidence" value="ECO:0007669"/>
    <property type="project" value="UniProtKB-UniRule"/>
</dbReference>
<keyword evidence="11 14" id="KW-0472">Membrane</keyword>
<evidence type="ECO:0000256" key="12">
    <source>
        <dbReference type="ARBA" id="ARBA00023157"/>
    </source>
</evidence>
<dbReference type="EMBL" id="RJVU01070129">
    <property type="protein sequence ID" value="ROI62494.1"/>
    <property type="molecule type" value="Genomic_DNA"/>
</dbReference>
<dbReference type="PROSITE" id="PS51034">
    <property type="entry name" value="ZP_2"/>
    <property type="match status" value="1"/>
</dbReference>
<accession>A0A3N0XNQ7</accession>
<evidence type="ECO:0000313" key="18">
    <source>
        <dbReference type="Proteomes" id="UP000281406"/>
    </source>
</evidence>
<dbReference type="Gene3D" id="2.60.40.3210">
    <property type="entry name" value="Zona pellucida, ZP-N domain"/>
    <property type="match status" value="1"/>
</dbReference>
<comment type="domain">
    <text evidence="14">The ZP domain is involved in the polymerization of the ZP proteins to form the zona pellucida.</text>
</comment>
<dbReference type="InterPro" id="IPR001507">
    <property type="entry name" value="ZP_dom"/>
</dbReference>
<keyword evidence="7 14" id="KW-0165">Cleavage on pair of basic residues</keyword>
<dbReference type="GO" id="GO:0035804">
    <property type="term" value="F:structural constituent of egg coat"/>
    <property type="evidence" value="ECO:0007669"/>
    <property type="project" value="UniProtKB-UniRule"/>
</dbReference>
<evidence type="ECO:0000256" key="4">
    <source>
        <dbReference type="ARBA" id="ARBA00022475"/>
    </source>
</evidence>
<gene>
    <name evidence="17" type="ORF">DPX16_5167</name>
</gene>
<keyword evidence="6 14" id="KW-0272">Extracellular matrix</keyword>
<evidence type="ECO:0000256" key="8">
    <source>
        <dbReference type="ARBA" id="ARBA00022692"/>
    </source>
</evidence>
<dbReference type="Gene3D" id="2.60.40.4100">
    <property type="entry name" value="Zona pellucida, ZP-C domain"/>
    <property type="match status" value="1"/>
</dbReference>
<dbReference type="SMART" id="SM00241">
    <property type="entry name" value="ZP"/>
    <property type="match status" value="1"/>
</dbReference>
<feature type="domain" description="ZP" evidence="16">
    <location>
        <begin position="172"/>
        <end position="432"/>
    </location>
</feature>
<keyword evidence="5 14" id="KW-0964">Secreted</keyword>
<feature type="signal peptide" evidence="14">
    <location>
        <begin position="1"/>
        <end position="22"/>
    </location>
</feature>
<evidence type="ECO:0000256" key="15">
    <source>
        <dbReference type="SAM" id="MobiDB-lite"/>
    </source>
</evidence>
<sequence length="543" mass="59896">MGRSSVVIDFIIIVSCGFLCCAEQLNLWEQSLDQGSSQNAVFRQPMPAQRPDQSALGFAPNIIQNLIESRGPVPVAPWRPAPATGQELPKQAQSQRTNYAPVPVQPSKPLRSQVNFGLIKPEQTVETFSQTQQGFQKPIPGPDLYPDLKDELVMGPEFVPKAPEPANTVEVHCGEVSVKVQVKQDFLGNNQFINPSDLTLGGCPSVGFDDHARIVSFESALQECGSTLTMTEDSLVYSFVLVYSPSPLPNTPIVKTNEAMVAIHCIYPRKHNVSSNALHPTWSPYAAAKSGKENLHFSLKLMTDDWRNERPSNAYFLGDFINLEASVVRANHVPLQVFVESCAATLGPSGETTTVYTFIENSGCMVDAKLTNSRSRFMPRIEDDKLQFQIEAFRFNQDSRGLIYITCHLKATTTSSPIDIMNKACSFVQETNSWTAANGDNQVCGCCETSCSMRKGRSLDSDDSTLEDEATIGPIIVQEPQPMEEEPLLQIEESSRVSSKDAEYSIELVLMTALVVTVVILCVIILGTLFYQRRQKLPALTCE</sequence>
<dbReference type="Pfam" id="PF23344">
    <property type="entry name" value="ZP-N"/>
    <property type="match status" value="1"/>
</dbReference>
<dbReference type="PRINTS" id="PR00023">
    <property type="entry name" value="ZPELLUCIDA"/>
</dbReference>
<evidence type="ECO:0000313" key="17">
    <source>
        <dbReference type="EMBL" id="ROI62494.1"/>
    </source>
</evidence>
<evidence type="ECO:0000256" key="3">
    <source>
        <dbReference type="ARBA" id="ARBA00017980"/>
    </source>
</evidence>
<comment type="similarity">
    <text evidence="2 14">Belongs to the ZP domain family. ZPC subfamily.</text>
</comment>
<dbReference type="AlphaFoldDB" id="A0A3N0XNQ7"/>
<keyword evidence="13" id="KW-0325">Glycoprotein</keyword>
<dbReference type="GO" id="GO:0005886">
    <property type="term" value="C:plasma membrane"/>
    <property type="evidence" value="ECO:0007669"/>
    <property type="project" value="UniProtKB-SubCell"/>
</dbReference>
<evidence type="ECO:0000256" key="14">
    <source>
        <dbReference type="RuleBase" id="RU367066"/>
    </source>
</evidence>
<proteinExistence type="inferred from homology"/>
<dbReference type="Proteomes" id="UP000281406">
    <property type="component" value="Unassembled WGS sequence"/>
</dbReference>
<organism evidence="17 18">
    <name type="scientific">Anabarilius grahami</name>
    <name type="common">Kanglang fish</name>
    <name type="synonym">Barilius grahami</name>
    <dbReference type="NCBI Taxonomy" id="495550"/>
    <lineage>
        <taxon>Eukaryota</taxon>
        <taxon>Metazoa</taxon>
        <taxon>Chordata</taxon>
        <taxon>Craniata</taxon>
        <taxon>Vertebrata</taxon>
        <taxon>Euteleostomi</taxon>
        <taxon>Actinopterygii</taxon>
        <taxon>Neopterygii</taxon>
        <taxon>Teleostei</taxon>
        <taxon>Ostariophysi</taxon>
        <taxon>Cypriniformes</taxon>
        <taxon>Xenocyprididae</taxon>
        <taxon>Xenocypridinae</taxon>
        <taxon>Xenocypridinae incertae sedis</taxon>
        <taxon>Anabarilius</taxon>
    </lineage>
</organism>
<comment type="PTM">
    <text evidence="14">Proteolytically cleaved before the transmembrane segment to yield the secreted ectodomain incorporated in the zona pellucida.</text>
</comment>
<keyword evidence="8 14" id="KW-0812">Transmembrane</keyword>
<dbReference type="GO" id="GO:0035803">
    <property type="term" value="P:egg coat formation"/>
    <property type="evidence" value="ECO:0007669"/>
    <property type="project" value="UniProtKB-UniRule"/>
</dbReference>
<feature type="chain" id="PRO_5025705630" description="Zona pellucida sperm-binding protein 3" evidence="14">
    <location>
        <begin position="23"/>
        <end position="543"/>
    </location>
</feature>
<dbReference type="InterPro" id="IPR042235">
    <property type="entry name" value="ZP-C_dom"/>
</dbReference>
<dbReference type="OrthoDB" id="8880842at2759"/>